<dbReference type="VEuPathDB" id="FungiDB:CPSG_05937"/>
<proteinExistence type="predicted"/>
<reference evidence="2" key="2">
    <citation type="submission" date="2010-03" db="EMBL/GenBank/DDBJ databases">
        <title>The genome sequence of Coccidioides posadasii strain Silveira.</title>
        <authorList>
            <consortium name="The Broad Institute Genome Sequencing Center for Infectious Disease"/>
            <person name="Neafsey D."/>
            <person name="Orbach M."/>
            <person name="Henn M.R."/>
            <person name="Cole G.T."/>
            <person name="Galgiani J."/>
            <person name="Gardner M.J."/>
            <person name="Kirkland T.N."/>
            <person name="Taylor J.W."/>
            <person name="Young S.K."/>
            <person name="Zeng Q."/>
            <person name="Koehrsen M."/>
            <person name="Alvarado L."/>
            <person name="Berlin A."/>
            <person name="Borenstein D."/>
            <person name="Chapman S.B."/>
            <person name="Chen Z."/>
            <person name="Engels R."/>
            <person name="Freedman E."/>
            <person name="Gellesch M."/>
            <person name="Goldberg J."/>
            <person name="Griggs A."/>
            <person name="Gujja S."/>
            <person name="Heilman E."/>
            <person name="Heiman D."/>
            <person name="Howarth C."/>
            <person name="Jen D."/>
            <person name="Larson L."/>
            <person name="Mehta T."/>
            <person name="Neiman D."/>
            <person name="Park D."/>
            <person name="Pearson M."/>
            <person name="Richards J."/>
            <person name="Roberts A."/>
            <person name="Saif S."/>
            <person name="Shea T."/>
            <person name="Shenoy N."/>
            <person name="Sisk P."/>
            <person name="Stolte C."/>
            <person name="Sykes S."/>
            <person name="Walk T."/>
            <person name="White J."/>
            <person name="Yandava C."/>
            <person name="Haas B."/>
            <person name="Nusbaum C."/>
            <person name="Birren B."/>
        </authorList>
    </citation>
    <scope>NUCLEOTIDE SEQUENCE [LARGE SCALE GENOMIC DNA]</scope>
    <source>
        <strain evidence="2">RMSCC 757 / Silveira</strain>
    </source>
</reference>
<evidence type="ECO:0000313" key="1">
    <source>
        <dbReference type="EMBL" id="EFW17494.1"/>
    </source>
</evidence>
<reference evidence="2" key="1">
    <citation type="journal article" date="2010" name="Genome Res.">
        <title>Population genomic sequencing of Coccidioides fungi reveals recent hybridization and transposon control.</title>
        <authorList>
            <person name="Neafsey D.E."/>
            <person name="Barker B.M."/>
            <person name="Sharpton T.J."/>
            <person name="Stajich J.E."/>
            <person name="Park D.J."/>
            <person name="Whiston E."/>
            <person name="Hung C.-Y."/>
            <person name="McMahan C."/>
            <person name="White J."/>
            <person name="Sykes S."/>
            <person name="Heiman D."/>
            <person name="Young S."/>
            <person name="Zeng Q."/>
            <person name="Abouelleil A."/>
            <person name="Aftuck L."/>
            <person name="Bessette D."/>
            <person name="Brown A."/>
            <person name="FitzGerald M."/>
            <person name="Lui A."/>
            <person name="Macdonald J.P."/>
            <person name="Priest M."/>
            <person name="Orbach M.J."/>
            <person name="Galgiani J.N."/>
            <person name="Kirkland T.N."/>
            <person name="Cole G.T."/>
            <person name="Birren B.W."/>
            <person name="Henn M.R."/>
            <person name="Taylor J.W."/>
            <person name="Rounsley S.D."/>
        </authorList>
    </citation>
    <scope>NUCLEOTIDE SEQUENCE [LARGE SCALE GENOMIC DNA]</scope>
    <source>
        <strain evidence="2">RMSCC 757 / Silveira</strain>
    </source>
</reference>
<dbReference type="HOGENOM" id="CLU_1570489_0_0_1"/>
<dbReference type="EMBL" id="GL636494">
    <property type="protein sequence ID" value="EFW17494.1"/>
    <property type="molecule type" value="Genomic_DNA"/>
</dbReference>
<evidence type="ECO:0000313" key="2">
    <source>
        <dbReference type="Proteomes" id="UP000002497"/>
    </source>
</evidence>
<dbReference type="Proteomes" id="UP000002497">
    <property type="component" value="Unassembled WGS sequence"/>
</dbReference>
<dbReference type="STRING" id="443226.E9D7Y5"/>
<organism evidence="2">
    <name type="scientific">Coccidioides posadasii (strain RMSCC 757 / Silveira)</name>
    <name type="common">Valley fever fungus</name>
    <dbReference type="NCBI Taxonomy" id="443226"/>
    <lineage>
        <taxon>Eukaryota</taxon>
        <taxon>Fungi</taxon>
        <taxon>Dikarya</taxon>
        <taxon>Ascomycota</taxon>
        <taxon>Pezizomycotina</taxon>
        <taxon>Eurotiomycetes</taxon>
        <taxon>Eurotiomycetidae</taxon>
        <taxon>Onygenales</taxon>
        <taxon>Onygenaceae</taxon>
        <taxon>Coccidioides</taxon>
    </lineage>
</organism>
<protein>
    <submittedName>
        <fullName evidence="1">Uncharacterized protein</fullName>
    </submittedName>
</protein>
<sequence>MEDWQYGSFNVCIPVTINNWKKKRARDSRYAETSFAVSLSTLKIDHASNDGFRSYDFDCYHGSIVQILLDTSHQDLDQSNIFVDGSCNLTCLIDLEWVCTRPIQMIRKPPWLTSKTVDEIAEDAEVYGEVHAEFMYIMLGEDEKMSAIASHNRVAQHMVSFCTIHNPQLQ</sequence>
<accession>E9D7Y5</accession>
<keyword evidence="2" id="KW-1185">Reference proteome</keyword>
<dbReference type="AlphaFoldDB" id="E9D7Y5"/>
<name>E9D7Y5_COCPS</name>
<gene>
    <name evidence="1" type="ORF">CPSG_05937</name>
</gene>
<dbReference type="OrthoDB" id="3645574at2759"/>